<dbReference type="EMBL" id="CP051680">
    <property type="protein sequence ID" value="QJD86299.1"/>
    <property type="molecule type" value="Genomic_DNA"/>
</dbReference>
<evidence type="ECO:0000313" key="3">
    <source>
        <dbReference type="Proteomes" id="UP000502248"/>
    </source>
</evidence>
<dbReference type="RefSeq" id="WP_169282548.1">
    <property type="nucleotide sequence ID" value="NZ_CP051680.1"/>
</dbReference>
<proteinExistence type="predicted"/>
<dbReference type="KEGG" id="cheb:HH215_26105"/>
<keyword evidence="1" id="KW-0732">Signal</keyword>
<reference evidence="2 3" key="1">
    <citation type="submission" date="2020-04" db="EMBL/GenBank/DDBJ databases">
        <title>Genome sequencing of novel species.</title>
        <authorList>
            <person name="Heo J."/>
            <person name="Kim S.-J."/>
            <person name="Kim J.-S."/>
            <person name="Hong S.-B."/>
            <person name="Kwon S.-W."/>
        </authorList>
    </citation>
    <scope>NUCLEOTIDE SEQUENCE [LARGE SCALE GENOMIC DNA]</scope>
    <source>
        <strain evidence="2 3">MFER-1</strain>
    </source>
</reference>
<protein>
    <submittedName>
        <fullName evidence="2">Uncharacterized protein</fullName>
    </submittedName>
</protein>
<dbReference type="PROSITE" id="PS51257">
    <property type="entry name" value="PROKAR_LIPOPROTEIN"/>
    <property type="match status" value="1"/>
</dbReference>
<sequence>MKETTVKRKELKLLVLGAAAAITACTLAFGGLSQAAKAAELGKTAKVPTSYSAPIAQTAKTSLPSDYVKADYQVKLHELSGKGTAKDLNMSEAAELGAQNLWMLFHANLKGKTIVMSYHPATELDPRAVWYGEVAEAAGQSYTFEVDAITGDPRTALQGKYWKDAGSLGLDKKLLKQHDDFSKLVKETAENHKLLAGKIASVEYVSQGHSSSNYGSNPDITFMVNSEDGERAQLTFSRYNKELLSVEYNGWLKDMQPKADAAENNAIDKAMQFVETRSEWGDGKVKVKEYPSDQQ</sequence>
<evidence type="ECO:0000256" key="1">
    <source>
        <dbReference type="SAM" id="SignalP"/>
    </source>
</evidence>
<dbReference type="AlphaFoldDB" id="A0A7Z2ZNP6"/>
<feature type="signal peptide" evidence="1">
    <location>
        <begin position="1"/>
        <end position="38"/>
    </location>
</feature>
<feature type="chain" id="PRO_5031268439" evidence="1">
    <location>
        <begin position="39"/>
        <end position="295"/>
    </location>
</feature>
<gene>
    <name evidence="2" type="ORF">HH215_26105</name>
</gene>
<dbReference type="Proteomes" id="UP000502248">
    <property type="component" value="Chromosome"/>
</dbReference>
<evidence type="ECO:0000313" key="2">
    <source>
        <dbReference type="EMBL" id="QJD86299.1"/>
    </source>
</evidence>
<name>A0A7Z2ZNP6_9BACL</name>
<keyword evidence="3" id="KW-1185">Reference proteome</keyword>
<accession>A0A7Z2ZNP6</accession>
<organism evidence="2 3">
    <name type="scientific">Cohnella herbarum</name>
    <dbReference type="NCBI Taxonomy" id="2728023"/>
    <lineage>
        <taxon>Bacteria</taxon>
        <taxon>Bacillati</taxon>
        <taxon>Bacillota</taxon>
        <taxon>Bacilli</taxon>
        <taxon>Bacillales</taxon>
        <taxon>Paenibacillaceae</taxon>
        <taxon>Cohnella</taxon>
    </lineage>
</organism>